<dbReference type="RefSeq" id="WP_367245827.1">
    <property type="nucleotide sequence ID" value="NZ_JBAGNI010000001.1"/>
</dbReference>
<dbReference type="SUPFAM" id="SSF46689">
    <property type="entry name" value="Homeodomain-like"/>
    <property type="match status" value="1"/>
</dbReference>
<evidence type="ECO:0000313" key="1">
    <source>
        <dbReference type="EMBL" id="MEW6953794.1"/>
    </source>
</evidence>
<organism evidence="1 2">
    <name type="scientific">Trueperella pyogenes</name>
    <dbReference type="NCBI Taxonomy" id="1661"/>
    <lineage>
        <taxon>Bacteria</taxon>
        <taxon>Bacillati</taxon>
        <taxon>Actinomycetota</taxon>
        <taxon>Actinomycetes</taxon>
        <taxon>Actinomycetales</taxon>
        <taxon>Actinomycetaceae</taxon>
        <taxon>Trueperella</taxon>
    </lineage>
</organism>
<evidence type="ECO:0008006" key="3">
    <source>
        <dbReference type="Google" id="ProtNLM"/>
    </source>
</evidence>
<dbReference type="InterPro" id="IPR009057">
    <property type="entry name" value="Homeodomain-like_sf"/>
</dbReference>
<proteinExistence type="predicted"/>
<comment type="caution">
    <text evidence="1">The sequence shown here is derived from an EMBL/GenBank/DDBJ whole genome shotgun (WGS) entry which is preliminary data.</text>
</comment>
<name>A0ABV3N9A4_9ACTO</name>
<gene>
    <name evidence="1" type="ORF">V3M73_01975</name>
</gene>
<sequence>MKEEGPTRAQILAELGISEAMLYRWQVTYDSMTTSEAKELQRPRDEDGHLAQYLACKSATGCTYLHNLSHAYLLVLPYGFS</sequence>
<accession>A0ABV3N9A4</accession>
<reference evidence="1 2" key="1">
    <citation type="submission" date="2024-01" db="EMBL/GenBank/DDBJ databases">
        <title>Genomic analysis and antimicrobial resistance profiles of Trueperella pyogenes isolated from domestic and wild animals.</title>
        <authorList>
            <person name="Magossi G."/>
            <person name="Gzyl K.E."/>
            <person name="Holman D.B."/>
            <person name="Amat S."/>
        </authorList>
    </citation>
    <scope>NUCLEOTIDE SEQUENCE [LARGE SCALE GENOMIC DNA]</scope>
    <source>
        <strain evidence="1 2">1494</strain>
    </source>
</reference>
<evidence type="ECO:0000313" key="2">
    <source>
        <dbReference type="Proteomes" id="UP001555100"/>
    </source>
</evidence>
<dbReference type="EMBL" id="JBAGNM010000001">
    <property type="protein sequence ID" value="MEW6953794.1"/>
    <property type="molecule type" value="Genomic_DNA"/>
</dbReference>
<dbReference type="Proteomes" id="UP001555100">
    <property type="component" value="Unassembled WGS sequence"/>
</dbReference>
<keyword evidence="2" id="KW-1185">Reference proteome</keyword>
<protein>
    <recommendedName>
        <fullName evidence="3">Transposase</fullName>
    </recommendedName>
</protein>